<dbReference type="Proteomes" id="UP000186922">
    <property type="component" value="Unassembled WGS sequence"/>
</dbReference>
<comment type="caution">
    <text evidence="1">The sequence shown here is derived from an EMBL/GenBank/DDBJ whole genome shotgun (WGS) entry which is preliminary data.</text>
</comment>
<organism evidence="1 2">
    <name type="scientific">Ramazzottius varieornatus</name>
    <name type="common">Water bear</name>
    <name type="synonym">Tardigrade</name>
    <dbReference type="NCBI Taxonomy" id="947166"/>
    <lineage>
        <taxon>Eukaryota</taxon>
        <taxon>Metazoa</taxon>
        <taxon>Ecdysozoa</taxon>
        <taxon>Tardigrada</taxon>
        <taxon>Eutardigrada</taxon>
        <taxon>Parachela</taxon>
        <taxon>Hypsibioidea</taxon>
        <taxon>Ramazzottiidae</taxon>
        <taxon>Ramazzottius</taxon>
    </lineage>
</organism>
<reference evidence="1 2" key="1">
    <citation type="journal article" date="2016" name="Nat. Commun.">
        <title>Extremotolerant tardigrade genome and improved radiotolerance of human cultured cells by tardigrade-unique protein.</title>
        <authorList>
            <person name="Hashimoto T."/>
            <person name="Horikawa D.D."/>
            <person name="Saito Y."/>
            <person name="Kuwahara H."/>
            <person name="Kozuka-Hata H."/>
            <person name="Shin-I T."/>
            <person name="Minakuchi Y."/>
            <person name="Ohishi K."/>
            <person name="Motoyama A."/>
            <person name="Aizu T."/>
            <person name="Enomoto A."/>
            <person name="Kondo K."/>
            <person name="Tanaka S."/>
            <person name="Hara Y."/>
            <person name="Koshikawa S."/>
            <person name="Sagara H."/>
            <person name="Miura T."/>
            <person name="Yokobori S."/>
            <person name="Miyagawa K."/>
            <person name="Suzuki Y."/>
            <person name="Kubo T."/>
            <person name="Oyama M."/>
            <person name="Kohara Y."/>
            <person name="Fujiyama A."/>
            <person name="Arakawa K."/>
            <person name="Katayama T."/>
            <person name="Toyoda A."/>
            <person name="Kunieda T."/>
        </authorList>
    </citation>
    <scope>NUCLEOTIDE SEQUENCE [LARGE SCALE GENOMIC DNA]</scope>
    <source>
        <strain evidence="1 2">YOKOZUNA-1</strain>
    </source>
</reference>
<proteinExistence type="predicted"/>
<dbReference type="AlphaFoldDB" id="A0A1D1WBG7"/>
<evidence type="ECO:0000313" key="2">
    <source>
        <dbReference type="Proteomes" id="UP000186922"/>
    </source>
</evidence>
<sequence>MANAEPLAECSNRQMFLKKAIETANFLSPCLYAIISSLVQAGRSVKIVFI</sequence>
<gene>
    <name evidence="1" type="primary">RvY_19046-1</name>
    <name evidence="1" type="synonym">RvY_19046.1</name>
    <name evidence="1" type="ORF">RvY_19046</name>
</gene>
<dbReference type="EMBL" id="BDGG01000023">
    <property type="protein sequence ID" value="GAV09524.1"/>
    <property type="molecule type" value="Genomic_DNA"/>
</dbReference>
<keyword evidence="2" id="KW-1185">Reference proteome</keyword>
<evidence type="ECO:0000313" key="1">
    <source>
        <dbReference type="EMBL" id="GAV09524.1"/>
    </source>
</evidence>
<accession>A0A1D1WBG7</accession>
<protein>
    <submittedName>
        <fullName evidence="1">Uncharacterized protein</fullName>
    </submittedName>
</protein>
<name>A0A1D1WBG7_RAMVA</name>